<sequence>MHKRVCPECWTLTSVRSSAHIDGPDWQVLAASNTDTFPEVKDHGKHLKGEFSTHIKAKLKEIMELEEGDKRCYKPHWRHMRWIDRNDLTDHNIMNNSFKGMEERIKLLSKKSFTEISALVLEDFALFKPKTVIGLLSPPGYYLSVKNCRNEKLMATLEDGAAQLLESQQKLGWEGGVCEEHLF</sequence>
<reference evidence="1" key="1">
    <citation type="submission" date="2022-08" db="UniProtKB">
        <authorList>
            <consortium name="EnsemblMetazoa"/>
        </authorList>
    </citation>
    <scope>IDENTIFICATION</scope>
    <source>
        <strain evidence="1">05x7-T-G4-1.051#20</strain>
    </source>
</reference>
<name>A0A8W8MPH9_MAGGI</name>
<dbReference type="AlphaFoldDB" id="A0A8W8MPH9"/>
<organism evidence="1 2">
    <name type="scientific">Magallana gigas</name>
    <name type="common">Pacific oyster</name>
    <name type="synonym">Crassostrea gigas</name>
    <dbReference type="NCBI Taxonomy" id="29159"/>
    <lineage>
        <taxon>Eukaryota</taxon>
        <taxon>Metazoa</taxon>
        <taxon>Spiralia</taxon>
        <taxon>Lophotrochozoa</taxon>
        <taxon>Mollusca</taxon>
        <taxon>Bivalvia</taxon>
        <taxon>Autobranchia</taxon>
        <taxon>Pteriomorphia</taxon>
        <taxon>Ostreida</taxon>
        <taxon>Ostreoidea</taxon>
        <taxon>Ostreidae</taxon>
        <taxon>Magallana</taxon>
    </lineage>
</organism>
<proteinExistence type="predicted"/>
<dbReference type="EnsemblMetazoa" id="G34408.1">
    <property type="protein sequence ID" value="G34408.1:cds"/>
    <property type="gene ID" value="G34408"/>
</dbReference>
<accession>A0A8W8MPH9</accession>
<evidence type="ECO:0000313" key="1">
    <source>
        <dbReference type="EnsemblMetazoa" id="G34408.1:cds"/>
    </source>
</evidence>
<protein>
    <submittedName>
        <fullName evidence="1">Uncharacterized protein</fullName>
    </submittedName>
</protein>
<evidence type="ECO:0000313" key="2">
    <source>
        <dbReference type="Proteomes" id="UP000005408"/>
    </source>
</evidence>
<dbReference type="Proteomes" id="UP000005408">
    <property type="component" value="Unassembled WGS sequence"/>
</dbReference>
<keyword evidence="2" id="KW-1185">Reference proteome</keyword>